<dbReference type="NCBIfam" id="NF005057">
    <property type="entry name" value="PRK06464.1"/>
    <property type="match status" value="1"/>
</dbReference>
<comment type="pathway">
    <text evidence="3 15">Carbohydrate biosynthesis; gluconeogenesis.</text>
</comment>
<dbReference type="KEGG" id="rta:Rta_24170"/>
<dbReference type="EMBL" id="CP000245">
    <property type="protein sequence ID" value="AEG93515.1"/>
    <property type="molecule type" value="Genomic_DNA"/>
</dbReference>
<comment type="catalytic activity">
    <reaction evidence="14 15">
        <text>pyruvate + ATP + H2O = phosphoenolpyruvate + AMP + phosphate + 2 H(+)</text>
        <dbReference type="Rhea" id="RHEA:11364"/>
        <dbReference type="ChEBI" id="CHEBI:15361"/>
        <dbReference type="ChEBI" id="CHEBI:15377"/>
        <dbReference type="ChEBI" id="CHEBI:15378"/>
        <dbReference type="ChEBI" id="CHEBI:30616"/>
        <dbReference type="ChEBI" id="CHEBI:43474"/>
        <dbReference type="ChEBI" id="CHEBI:58702"/>
        <dbReference type="ChEBI" id="CHEBI:456215"/>
        <dbReference type="EC" id="2.7.9.2"/>
    </reaction>
</comment>
<dbReference type="Gene3D" id="3.30.470.20">
    <property type="entry name" value="ATP-grasp fold, B domain"/>
    <property type="match status" value="1"/>
</dbReference>
<dbReference type="EC" id="2.7.9.2" evidence="5 15"/>
<dbReference type="SUPFAM" id="SSF52009">
    <property type="entry name" value="Phosphohistidine domain"/>
    <property type="match status" value="1"/>
</dbReference>
<dbReference type="InterPro" id="IPR018274">
    <property type="entry name" value="PEP_util_AS"/>
</dbReference>
<gene>
    <name evidence="19" type="primary">ppsA</name>
    <name evidence="19" type="ordered locus">Rta_24170</name>
</gene>
<dbReference type="InterPro" id="IPR002192">
    <property type="entry name" value="PPDK_AMP/ATP-bd"/>
</dbReference>
<evidence type="ECO:0000256" key="3">
    <source>
        <dbReference type="ARBA" id="ARBA00004742"/>
    </source>
</evidence>
<evidence type="ECO:0000256" key="13">
    <source>
        <dbReference type="ARBA" id="ARBA00033470"/>
    </source>
</evidence>
<dbReference type="Gene3D" id="3.20.20.60">
    <property type="entry name" value="Phosphoenolpyruvate-binding domains"/>
    <property type="match status" value="1"/>
</dbReference>
<dbReference type="InterPro" id="IPR000121">
    <property type="entry name" value="PEP_util_C"/>
</dbReference>
<dbReference type="UniPathway" id="UPA00138"/>
<evidence type="ECO:0000256" key="4">
    <source>
        <dbReference type="ARBA" id="ARBA00007837"/>
    </source>
</evidence>
<proteinExistence type="inferred from homology"/>
<evidence type="ECO:0000256" key="9">
    <source>
        <dbReference type="ARBA" id="ARBA00022741"/>
    </source>
</evidence>
<keyword evidence="20" id="KW-1185">Reference proteome</keyword>
<reference evidence="19 20" key="2">
    <citation type="journal article" date="2011" name="PLoS ONE">
        <title>The Cyst-Dividing Bacterium Ramlibacter tataouinensis TTB310 Genome Reveals a Well-Stocked Toolbox for Adaptation to a Desert Environment.</title>
        <authorList>
            <person name="De Luca G."/>
            <person name="Barakat M."/>
            <person name="Ortet P."/>
            <person name="Fochesato S."/>
            <person name="Jourlin-Castelli C."/>
            <person name="Ansaldi M."/>
            <person name="Py B."/>
            <person name="Fichant G."/>
            <person name="Coutinho P.M."/>
            <person name="Voulhoux R."/>
            <person name="Bastien O."/>
            <person name="Marechal E."/>
            <person name="Henrissat B."/>
            <person name="Quentin Y."/>
            <person name="Noirot P."/>
            <person name="Filloux A."/>
            <person name="Mejean V."/>
            <person name="Dubow M.S."/>
            <person name="Barras F."/>
            <person name="Barbe V."/>
            <person name="Weissenbach J."/>
            <person name="Mihalcescu I."/>
            <person name="Vermeglio A."/>
            <person name="Achouak W."/>
            <person name="Heulin T."/>
        </authorList>
    </citation>
    <scope>NUCLEOTIDE SEQUENCE [LARGE SCALE GENOMIC DNA]</scope>
    <source>
        <strain evidence="20">ATCC BAA-407 / DSM 14655 / LMG 21543 / TTB310</strain>
    </source>
</reference>
<keyword evidence="7 15" id="KW-0808">Transferase</keyword>
<dbReference type="InterPro" id="IPR008279">
    <property type="entry name" value="PEP-util_enz_mobile_dom"/>
</dbReference>
<dbReference type="FunFam" id="3.50.30.10:FF:000002">
    <property type="entry name" value="Phosphoenolpyruvate synthase"/>
    <property type="match status" value="1"/>
</dbReference>
<feature type="domain" description="PEP-utilising enzyme C-terminal" evidence="18">
    <location>
        <begin position="487"/>
        <end position="796"/>
    </location>
</feature>
<dbReference type="GO" id="GO:0005524">
    <property type="term" value="F:ATP binding"/>
    <property type="evidence" value="ECO:0007669"/>
    <property type="project" value="UniProtKB-KW"/>
</dbReference>
<dbReference type="FunFam" id="3.30.470.20:FF:000017">
    <property type="entry name" value="Phosphoenolpyruvate synthase"/>
    <property type="match status" value="1"/>
</dbReference>
<dbReference type="FunFam" id="3.30.1490.20:FF:000010">
    <property type="entry name" value="Phosphoenolpyruvate synthase"/>
    <property type="match status" value="1"/>
</dbReference>
<dbReference type="InterPro" id="IPR040442">
    <property type="entry name" value="Pyrv_kinase-like_dom_sf"/>
</dbReference>
<evidence type="ECO:0000259" key="16">
    <source>
        <dbReference type="Pfam" id="PF00391"/>
    </source>
</evidence>
<evidence type="ECO:0000256" key="5">
    <source>
        <dbReference type="ARBA" id="ARBA00011996"/>
    </source>
</evidence>
<evidence type="ECO:0000256" key="8">
    <source>
        <dbReference type="ARBA" id="ARBA00022723"/>
    </source>
</evidence>
<dbReference type="PROSITE" id="PS00370">
    <property type="entry name" value="PEP_ENZYMES_PHOS_SITE"/>
    <property type="match status" value="1"/>
</dbReference>
<dbReference type="PANTHER" id="PTHR43030:SF1">
    <property type="entry name" value="PHOSPHOENOLPYRUVATE SYNTHASE"/>
    <property type="match status" value="1"/>
</dbReference>
<accession>F5Y1B4</accession>
<dbReference type="Pfam" id="PF01326">
    <property type="entry name" value="PPDK_N"/>
    <property type="match status" value="1"/>
</dbReference>
<keyword evidence="8 15" id="KW-0479">Metal-binding</keyword>
<organism evidence="19 20">
    <name type="scientific">Ramlibacter tataouinensis (strain ATCC BAA-407 / DSM 14655 / LMG 21543 / TTB310)</name>
    <dbReference type="NCBI Taxonomy" id="365046"/>
    <lineage>
        <taxon>Bacteria</taxon>
        <taxon>Pseudomonadati</taxon>
        <taxon>Pseudomonadota</taxon>
        <taxon>Betaproteobacteria</taxon>
        <taxon>Burkholderiales</taxon>
        <taxon>Comamonadaceae</taxon>
        <taxon>Ramlibacter</taxon>
    </lineage>
</organism>
<dbReference type="FunFam" id="3.20.20.60:FF:000010">
    <property type="entry name" value="Phosphoenolpyruvate synthase"/>
    <property type="match status" value="1"/>
</dbReference>
<dbReference type="InterPro" id="IPR006319">
    <property type="entry name" value="PEP_synth"/>
</dbReference>
<evidence type="ECO:0000259" key="18">
    <source>
        <dbReference type="Pfam" id="PF02896"/>
    </source>
</evidence>
<reference evidence="20" key="1">
    <citation type="submission" date="2006-01" db="EMBL/GenBank/DDBJ databases">
        <title>Genome of the cyst-dividing bacterium Ramlibacter tataouinensis.</title>
        <authorList>
            <person name="Barakat M."/>
            <person name="Ortet P."/>
            <person name="De Luca G."/>
            <person name="Jourlin-Castelli C."/>
            <person name="Ansaldi M."/>
            <person name="Py B."/>
            <person name="Fichant G."/>
            <person name="Coutinho P."/>
            <person name="Voulhoux R."/>
            <person name="Bastien O."/>
            <person name="Roy S."/>
            <person name="Marechal E."/>
            <person name="Henrissat B."/>
            <person name="Quentin Y."/>
            <person name="Noirot P."/>
            <person name="Filloux A."/>
            <person name="Mejean V."/>
            <person name="DuBow M."/>
            <person name="Barras F."/>
            <person name="Heulin T."/>
        </authorList>
    </citation>
    <scope>NUCLEOTIDE SEQUENCE [LARGE SCALE GENOMIC DNA]</scope>
    <source>
        <strain evidence="20">ATCC BAA-407 / DSM 14655 / LMG 21543 / TTB310</strain>
    </source>
</reference>
<dbReference type="SUPFAM" id="SSF51621">
    <property type="entry name" value="Phosphoenolpyruvate/pyruvate domain"/>
    <property type="match status" value="1"/>
</dbReference>
<comment type="function">
    <text evidence="2 15">Catalyzes the phosphorylation of pyruvate to phosphoenolpyruvate.</text>
</comment>
<evidence type="ECO:0000256" key="10">
    <source>
        <dbReference type="ARBA" id="ARBA00022777"/>
    </source>
</evidence>
<evidence type="ECO:0000256" key="7">
    <source>
        <dbReference type="ARBA" id="ARBA00022679"/>
    </source>
</evidence>
<evidence type="ECO:0000313" key="19">
    <source>
        <dbReference type="EMBL" id="AEG93515.1"/>
    </source>
</evidence>
<keyword evidence="19" id="KW-0670">Pyruvate</keyword>
<dbReference type="InterPro" id="IPR015813">
    <property type="entry name" value="Pyrv/PenolPyrv_kinase-like_dom"/>
</dbReference>
<dbReference type="Gene3D" id="3.30.1490.20">
    <property type="entry name" value="ATP-grasp fold, A domain"/>
    <property type="match status" value="1"/>
</dbReference>
<dbReference type="PIRSF" id="PIRSF000854">
    <property type="entry name" value="PEP_synthase"/>
    <property type="match status" value="1"/>
</dbReference>
<dbReference type="OrthoDB" id="9765468at2"/>
<evidence type="ECO:0000256" key="14">
    <source>
        <dbReference type="ARBA" id="ARBA00047700"/>
    </source>
</evidence>
<dbReference type="SUPFAM" id="SSF56059">
    <property type="entry name" value="Glutathione synthetase ATP-binding domain-like"/>
    <property type="match status" value="1"/>
</dbReference>
<evidence type="ECO:0000256" key="2">
    <source>
        <dbReference type="ARBA" id="ARBA00002988"/>
    </source>
</evidence>
<dbReference type="Pfam" id="PF02896">
    <property type="entry name" value="PEP-utilizers_C"/>
    <property type="match status" value="1"/>
</dbReference>
<dbReference type="RefSeq" id="WP_013901747.1">
    <property type="nucleotide sequence ID" value="NC_015677.1"/>
</dbReference>
<name>F5Y1B4_RAMTT</name>
<dbReference type="STRING" id="365046.Rta_24170"/>
<feature type="domain" description="PEP-utilising enzyme mobile" evidence="16">
    <location>
        <begin position="392"/>
        <end position="462"/>
    </location>
</feature>
<dbReference type="HOGENOM" id="CLU_007308_6_2_4"/>
<dbReference type="PANTHER" id="PTHR43030">
    <property type="entry name" value="PHOSPHOENOLPYRUVATE SYNTHASE"/>
    <property type="match status" value="1"/>
</dbReference>
<evidence type="ECO:0000256" key="15">
    <source>
        <dbReference type="PIRNR" id="PIRNR000854"/>
    </source>
</evidence>
<evidence type="ECO:0000259" key="17">
    <source>
        <dbReference type="Pfam" id="PF01326"/>
    </source>
</evidence>
<dbReference type="GO" id="GO:0046872">
    <property type="term" value="F:metal ion binding"/>
    <property type="evidence" value="ECO:0007669"/>
    <property type="project" value="UniProtKB-KW"/>
</dbReference>
<keyword evidence="11 15" id="KW-0067">ATP-binding</keyword>
<dbReference type="Proteomes" id="UP000008385">
    <property type="component" value="Chromosome"/>
</dbReference>
<dbReference type="GO" id="GO:0006094">
    <property type="term" value="P:gluconeogenesis"/>
    <property type="evidence" value="ECO:0007669"/>
    <property type="project" value="UniProtKB-UniPathway"/>
</dbReference>
<keyword evidence="12 15" id="KW-0460">Magnesium</keyword>
<dbReference type="eggNOG" id="COG1080">
    <property type="taxonomic scope" value="Bacteria"/>
</dbReference>
<protein>
    <recommendedName>
        <fullName evidence="6 15">Phosphoenolpyruvate synthase</fullName>
        <shortName evidence="15">PEP synthase</shortName>
        <ecNumber evidence="5 15">2.7.9.2</ecNumber>
    </recommendedName>
    <alternativeName>
        <fullName evidence="13 15">Pyruvate, water dikinase</fullName>
    </alternativeName>
</protein>
<dbReference type="eggNOG" id="COG0574">
    <property type="taxonomic scope" value="Bacteria"/>
</dbReference>
<dbReference type="Gene3D" id="3.50.30.10">
    <property type="entry name" value="Phosphohistidine domain"/>
    <property type="match status" value="1"/>
</dbReference>
<evidence type="ECO:0000256" key="1">
    <source>
        <dbReference type="ARBA" id="ARBA00001946"/>
    </source>
</evidence>
<feature type="domain" description="Pyruvate phosphate dikinase AMP/ATP-binding" evidence="17">
    <location>
        <begin position="23"/>
        <end position="352"/>
    </location>
</feature>
<sequence>MSALFSATALVVPFENLRMSDVEAVGGKNASLGEMISQLPEGVRVPTGFATTAHAFRQFLAHAGLDRKIQARLETLDTEDVRALAVAGAEIRGWVEAQPFPADLEAAIREAFATLSGGHAQASFAVRSSATAEDLPDASFAGQQETFLNVVGIEDVLHKMKEVFASLYNDRAISYRVHKGFAHADVALSAGVQRMVRSDLGAAGVMFTIDTESGFEDVVFITSSYGLGETVVQGAVNPDEFYVHKPMLREDRRAVIRRNLGSKLIQMVFSSAQEKASTGKLVKTVDVPLEQRNRYSLTDKDVEQLARYALVIEQHYGRPMDIEWGKDGQDGQLYILQARPETVKSQQQGKAELRYKLKGKGSVLAEGRAIGQKIGTGPVRLVHSISEMDRVQAGDVLVTDMTDPNWEPVMKRASAIVTNRGGRTCHAAIIARELGIPAVVGCGDATALLKDGTLVTVSCAEGDTGFIYDGLLETEVNEVKRGEMPRIDTKIMMNVGNPQLAFDFAQLPNEGVGLARLEFIINNNIGVHPKAILDYPNVDADLKKAVESVARGHASPRAFYVDKVAEGVATIAAAFWPKPVIVRLSDFKSNEYRKLIGGSRYEPEEENPMLGFRGAARYISQEFGEAFAMECEALRRVRAEMGLVNVQVMVPFVRTLGQADRVTQLLAQHGLRRGEAELKLIMMCEVPSNAILADEFLQYFDGFSIGSNDLTQLTLGLDRDSGLELLAADFDERDPAVKALLSRAITACRKQGKYVGICGQGPSDHPDFALWLAQEGIASISLNPDSVIDTWQRLAQR</sequence>
<comment type="cofactor">
    <cofactor evidence="1 15">
        <name>Mg(2+)</name>
        <dbReference type="ChEBI" id="CHEBI:18420"/>
    </cofactor>
</comment>
<keyword evidence="10 15" id="KW-0418">Kinase</keyword>
<evidence type="ECO:0000256" key="6">
    <source>
        <dbReference type="ARBA" id="ARBA00021623"/>
    </source>
</evidence>
<dbReference type="GO" id="GO:0008986">
    <property type="term" value="F:pyruvate, water dikinase activity"/>
    <property type="evidence" value="ECO:0007669"/>
    <property type="project" value="UniProtKB-EC"/>
</dbReference>
<dbReference type="InterPro" id="IPR023151">
    <property type="entry name" value="PEP_util_CS"/>
</dbReference>
<dbReference type="InterPro" id="IPR036637">
    <property type="entry name" value="Phosphohistidine_dom_sf"/>
</dbReference>
<dbReference type="NCBIfam" id="TIGR01418">
    <property type="entry name" value="PEP_synth"/>
    <property type="match status" value="1"/>
</dbReference>
<comment type="similarity">
    <text evidence="4 15">Belongs to the PEP-utilizing enzyme family.</text>
</comment>
<dbReference type="Pfam" id="PF00391">
    <property type="entry name" value="PEP-utilizers"/>
    <property type="match status" value="1"/>
</dbReference>
<dbReference type="InterPro" id="IPR013815">
    <property type="entry name" value="ATP_grasp_subdomain_1"/>
</dbReference>
<dbReference type="PROSITE" id="PS00742">
    <property type="entry name" value="PEP_ENZYMES_2"/>
    <property type="match status" value="1"/>
</dbReference>
<evidence type="ECO:0000256" key="11">
    <source>
        <dbReference type="ARBA" id="ARBA00022840"/>
    </source>
</evidence>
<dbReference type="PATRIC" id="fig|365046.3.peg.2475"/>
<evidence type="ECO:0000256" key="12">
    <source>
        <dbReference type="ARBA" id="ARBA00022842"/>
    </source>
</evidence>
<evidence type="ECO:0000313" key="20">
    <source>
        <dbReference type="Proteomes" id="UP000008385"/>
    </source>
</evidence>
<keyword evidence="9 15" id="KW-0547">Nucleotide-binding</keyword>
<dbReference type="AlphaFoldDB" id="F5Y1B4"/>